<dbReference type="InterPro" id="IPR009828">
    <property type="entry name" value="CYRIA/CYRIB_Rac1-bd"/>
</dbReference>
<dbReference type="EnsemblMetazoa" id="XM_019997097.1">
    <property type="protein sequence ID" value="XP_019852656.1"/>
    <property type="gene ID" value="LOC100633723"/>
</dbReference>
<evidence type="ECO:0000256" key="1">
    <source>
        <dbReference type="ARBA" id="ARBA00025790"/>
    </source>
</evidence>
<dbReference type="KEGG" id="aqu:100633723"/>
<comment type="similarity">
    <text evidence="1 2">Belongs to the CYFIP family.</text>
</comment>
<evidence type="ECO:0000313" key="4">
    <source>
        <dbReference type="EnsemblMetazoa" id="XP_019852656.1"/>
    </source>
</evidence>
<dbReference type="Proteomes" id="UP000007879">
    <property type="component" value="Unassembled WGS sequence"/>
</dbReference>
<dbReference type="InterPro" id="IPR008081">
    <property type="entry name" value="Cytoplasmic_FMR1-int"/>
</dbReference>
<name>A0AAN0J7E4_AMPQE</name>
<evidence type="ECO:0000259" key="3">
    <source>
        <dbReference type="Pfam" id="PF07159"/>
    </source>
</evidence>
<dbReference type="PANTHER" id="PTHR12195">
    <property type="entry name" value="CYTOPLASMIC FMR1-INTERACTING PROTEIN-RELATED"/>
    <property type="match status" value="1"/>
</dbReference>
<dbReference type="GeneID" id="100633723"/>
<dbReference type="RefSeq" id="XP_019852656.1">
    <property type="nucleotide sequence ID" value="XM_019997097.1"/>
</dbReference>
<dbReference type="PRINTS" id="PR01698">
    <property type="entry name" value="CYTOFMRPINTP"/>
</dbReference>
<evidence type="ECO:0000256" key="2">
    <source>
        <dbReference type="PIRNR" id="PIRNR008153"/>
    </source>
</evidence>
<dbReference type="GO" id="GO:0031267">
    <property type="term" value="F:small GTPase binding"/>
    <property type="evidence" value="ECO:0007669"/>
    <property type="project" value="InterPro"/>
</dbReference>
<dbReference type="Pfam" id="PF07159">
    <property type="entry name" value="CYRIA-B_Rac1-bd"/>
    <property type="match status" value="1"/>
</dbReference>
<sequence>MATLKDAITNVDCLKELSLPDEQPIIEPEPTSLVYEVSFDTNFADRTAFITGIGRYNEEATICSNLNVILDQGEDYAGTLYTWRSLSRAVPAIKAHDQANRLEIYEKTVHVLGPEVAKAKDLMRFLNSAITRFCEEIRLLAHPERKKDFISETYLMTLAKLINMFATLDSLKNMKACINNDLACYKRAENILNRGNVDAFAIEESQTISIFFATNNSITNELKKHLEEVPGYEDVLVETINLCCQYYEEQLFVLPNEKYILLKAIGYGMVLLDGNVVNINRLKKLNISRVDKLFKLLPVAPLYGDVQIRFADWIRQLPHYDQSKWTCTSEQQEEKVTVAIQNRVEVIRSEHVRFISELARYNNEIITKKQFELNDQRAKELTEMAQQGIKLLTSWTTAVMELSPLSQATRYNYNSEEKYALVEVIGMIKGLSLLMHRMERHFSEAIRYHTYLQVQDFVQRTLRESIRVSVKKKKLQAKTILLAIRDVCCDWLDGKERTDDPALRGEKDPKIGYNIKLPRRRIRVSGTQLYMMRTMLESLISEKGNAKKNLRSDLHQSSVPEFESFHRNTYFFNHILNFDITMKECCDLSQLWFREFYLELTMGQRIQFPIDMSLPWILTDHILQSKEASMMEYIFYPMDLYSDSAHYALHHFKKQFLYDEIEAEVNLCFDQLVYKLSEQIFLYYKQLAASIYLDKRFRADCVPAKFPHPSPNRYETILKQRHIQLLGRSIDLTSLLSQRLGSNMLKAIDTAIHVFESRNLCGVVELLHLLEINRLTHQMLSNFVVLDPFEAMYAEANNSVVSPHGRVTLHIFWELIYDFIPNYCYNSTTDRFVLSHLPQEPPERESAPKSQTVTTMLYGNKQLKEAYQSIFTLYGGFVGSIHFSALSKLLGYHGIAMLLEQLLNVIKSSIIQTQLKPYVEALVAGLPQKCKLPFFQYGSKGVLGFYLAQLGPVIQYKDLRTDVFQAFKELGNAVIFSLLLEKALGQQEVVDILQAAPFQNLYPKPYVKDDQNMETVMKNLDQQYAALNMVSMISRYGTEQQGANARDAELLTRERLCRALSMFELVMQRIKSFLTCDPIWEGPPPANGVMSIDECQEFHRLWSAIQFAYCLPPTKGEITIETLLAQEKRFASLDFSYHLLRVHEFDGQDGNVQGIDLKQMIKRIKVYRDLNNQIFVILNKHLSSSDILQRQVREYQPPIFQATQA</sequence>
<feature type="domain" description="CYRIA/CYRIB Rac1 binding" evidence="3">
    <location>
        <begin position="57"/>
        <end position="245"/>
    </location>
</feature>
<dbReference type="PIRSF" id="PIRSF008153">
    <property type="entry name" value="FMR1_interacting"/>
    <property type="match status" value="1"/>
</dbReference>
<evidence type="ECO:0000313" key="5">
    <source>
        <dbReference type="Proteomes" id="UP000007879"/>
    </source>
</evidence>
<accession>A0AAN0J7E4</accession>
<organism evidence="4 5">
    <name type="scientific">Amphimedon queenslandica</name>
    <name type="common">Sponge</name>
    <dbReference type="NCBI Taxonomy" id="400682"/>
    <lineage>
        <taxon>Eukaryota</taxon>
        <taxon>Metazoa</taxon>
        <taxon>Porifera</taxon>
        <taxon>Demospongiae</taxon>
        <taxon>Heteroscleromorpha</taxon>
        <taxon>Haplosclerida</taxon>
        <taxon>Niphatidae</taxon>
        <taxon>Amphimedon</taxon>
    </lineage>
</organism>
<protein>
    <recommendedName>
        <fullName evidence="2">Cytoplasmic FMR1-interacting protein</fullName>
    </recommendedName>
</protein>
<dbReference type="AlphaFoldDB" id="A0AAN0J7E4"/>
<proteinExistence type="inferred from homology"/>
<dbReference type="Pfam" id="PF05994">
    <property type="entry name" value="FragX_IP"/>
    <property type="match status" value="1"/>
</dbReference>
<reference evidence="5" key="1">
    <citation type="journal article" date="2010" name="Nature">
        <title>The Amphimedon queenslandica genome and the evolution of animal complexity.</title>
        <authorList>
            <person name="Srivastava M."/>
            <person name="Simakov O."/>
            <person name="Chapman J."/>
            <person name="Fahey B."/>
            <person name="Gauthier M.E."/>
            <person name="Mitros T."/>
            <person name="Richards G.S."/>
            <person name="Conaco C."/>
            <person name="Dacre M."/>
            <person name="Hellsten U."/>
            <person name="Larroux C."/>
            <person name="Putnam N.H."/>
            <person name="Stanke M."/>
            <person name="Adamska M."/>
            <person name="Darling A."/>
            <person name="Degnan S.M."/>
            <person name="Oakley T.H."/>
            <person name="Plachetzki D.C."/>
            <person name="Zhai Y."/>
            <person name="Adamski M."/>
            <person name="Calcino A."/>
            <person name="Cummins S.F."/>
            <person name="Goodstein D.M."/>
            <person name="Harris C."/>
            <person name="Jackson D.J."/>
            <person name="Leys S.P."/>
            <person name="Shu S."/>
            <person name="Woodcroft B.J."/>
            <person name="Vervoort M."/>
            <person name="Kosik K.S."/>
            <person name="Manning G."/>
            <person name="Degnan B.M."/>
            <person name="Rokhsar D.S."/>
        </authorList>
    </citation>
    <scope>NUCLEOTIDE SEQUENCE [LARGE SCALE GENOMIC DNA]</scope>
</reference>
<dbReference type="GO" id="GO:0005737">
    <property type="term" value="C:cytoplasm"/>
    <property type="evidence" value="ECO:0007669"/>
    <property type="project" value="UniProtKB-UniRule"/>
</dbReference>
<keyword evidence="5" id="KW-1185">Reference proteome</keyword>
<dbReference type="GO" id="GO:0030833">
    <property type="term" value="P:regulation of actin filament polymerization"/>
    <property type="evidence" value="ECO:0007669"/>
    <property type="project" value="InterPro"/>
</dbReference>
<reference evidence="4" key="2">
    <citation type="submission" date="2024-06" db="UniProtKB">
        <authorList>
            <consortium name="EnsemblMetazoa"/>
        </authorList>
    </citation>
    <scope>IDENTIFICATION</scope>
</reference>
<keyword evidence="2" id="KW-0963">Cytoplasm</keyword>